<accession>A0AAU9P742</accession>
<evidence type="ECO:0000313" key="2">
    <source>
        <dbReference type="EMBL" id="CAH1445951.1"/>
    </source>
</evidence>
<keyword evidence="3" id="KW-1185">Reference proteome</keyword>
<dbReference type="PANTHER" id="PTHR33103">
    <property type="entry name" value="OS01G0153900 PROTEIN"/>
    <property type="match status" value="1"/>
</dbReference>
<feature type="region of interest" description="Disordered" evidence="1">
    <location>
        <begin position="259"/>
        <end position="282"/>
    </location>
</feature>
<comment type="caution">
    <text evidence="2">The sequence shown here is derived from an EMBL/GenBank/DDBJ whole genome shotgun (WGS) entry which is preliminary data.</text>
</comment>
<dbReference type="Proteomes" id="UP001157418">
    <property type="component" value="Unassembled WGS sequence"/>
</dbReference>
<sequence length="466" mass="51595">MRDSSNLPNTTLYMLLIEDSANFKTASFQGYYTLTRSETMGNDEKKVQLKVYVDKKKKKVMFAEADEDFVEILFSFFTLPLGTIAKLSRKHVDSNAIKVGSLTSLYESIINLNEKHFSNEHCKDALINPSNSSASFCQKLKVNLDETKPIISSSVPSVPQELKVNVDDAVFLKKKASFIITDDLNVVPVMLDTSIVLLCSLGVEYIDLLEEIPMPFGLEEFSNLLKWSLLTNNPLTNLVLGGSKPCPCSSCDTNSASDSALTSIDSSETQTRTQTTQTPKTQTQTQKMKLLVQKSTKKVLCAQVENHFVELLFSFLTIPLGAYERLTKDNNSSSVGISNLYNSISSLGDGKYLKSEDVKTMLLRPKLAANYLRVTNFLPIYEVDTRPGRFLKEQATFIVSDDLEVTVSPSVATITKFNTLGVAVCDIEVLEVTVGEQEALLILKSSLTSTSALTDYLNALRKKPKA</sequence>
<name>A0AAU9P742_9ASTR</name>
<dbReference type="Pfam" id="PF05056">
    <property type="entry name" value="DUF674"/>
    <property type="match status" value="3"/>
</dbReference>
<evidence type="ECO:0000256" key="1">
    <source>
        <dbReference type="SAM" id="MobiDB-lite"/>
    </source>
</evidence>
<gene>
    <name evidence="2" type="ORF">LVIROSA_LOCUS31683</name>
</gene>
<dbReference type="PANTHER" id="PTHR33103:SF98">
    <property type="entry name" value="DUF674 FAMILY PROTEIN"/>
    <property type="match status" value="1"/>
</dbReference>
<proteinExistence type="predicted"/>
<evidence type="ECO:0000313" key="3">
    <source>
        <dbReference type="Proteomes" id="UP001157418"/>
    </source>
</evidence>
<protein>
    <submittedName>
        <fullName evidence="2">Uncharacterized protein</fullName>
    </submittedName>
</protein>
<feature type="compositionally biased region" description="Low complexity" evidence="1">
    <location>
        <begin position="269"/>
        <end position="282"/>
    </location>
</feature>
<dbReference type="EMBL" id="CAKMRJ010005523">
    <property type="protein sequence ID" value="CAH1445951.1"/>
    <property type="molecule type" value="Genomic_DNA"/>
</dbReference>
<dbReference type="InterPro" id="IPR007750">
    <property type="entry name" value="DUF674"/>
</dbReference>
<organism evidence="2 3">
    <name type="scientific">Lactuca virosa</name>
    <dbReference type="NCBI Taxonomy" id="75947"/>
    <lineage>
        <taxon>Eukaryota</taxon>
        <taxon>Viridiplantae</taxon>
        <taxon>Streptophyta</taxon>
        <taxon>Embryophyta</taxon>
        <taxon>Tracheophyta</taxon>
        <taxon>Spermatophyta</taxon>
        <taxon>Magnoliopsida</taxon>
        <taxon>eudicotyledons</taxon>
        <taxon>Gunneridae</taxon>
        <taxon>Pentapetalae</taxon>
        <taxon>asterids</taxon>
        <taxon>campanulids</taxon>
        <taxon>Asterales</taxon>
        <taxon>Asteraceae</taxon>
        <taxon>Cichorioideae</taxon>
        <taxon>Cichorieae</taxon>
        <taxon>Lactucinae</taxon>
        <taxon>Lactuca</taxon>
    </lineage>
</organism>
<reference evidence="2 3" key="1">
    <citation type="submission" date="2022-01" db="EMBL/GenBank/DDBJ databases">
        <authorList>
            <person name="Xiong W."/>
            <person name="Schranz E."/>
        </authorList>
    </citation>
    <scope>NUCLEOTIDE SEQUENCE [LARGE SCALE GENOMIC DNA]</scope>
</reference>
<dbReference type="AlphaFoldDB" id="A0AAU9P742"/>
<feature type="compositionally biased region" description="Polar residues" evidence="1">
    <location>
        <begin position="259"/>
        <end position="268"/>
    </location>
</feature>